<sequence length="102" mass="12522">MITQKELKQQDPAKSLENEHKELFASKYYKVICKRTQLQPLFFSPSLHSLFFFFSFFGFFFIFMEVTFYLVFNPINHFFNFQTFNFITIHVKLEHYWDVFGM</sequence>
<accession>A0ABP0YM48</accession>
<organism evidence="2 3">
    <name type="scientific">Citrullus colocynthis</name>
    <name type="common">colocynth</name>
    <dbReference type="NCBI Taxonomy" id="252529"/>
    <lineage>
        <taxon>Eukaryota</taxon>
        <taxon>Viridiplantae</taxon>
        <taxon>Streptophyta</taxon>
        <taxon>Embryophyta</taxon>
        <taxon>Tracheophyta</taxon>
        <taxon>Spermatophyta</taxon>
        <taxon>Magnoliopsida</taxon>
        <taxon>eudicotyledons</taxon>
        <taxon>Gunneridae</taxon>
        <taxon>Pentapetalae</taxon>
        <taxon>rosids</taxon>
        <taxon>fabids</taxon>
        <taxon>Cucurbitales</taxon>
        <taxon>Cucurbitaceae</taxon>
        <taxon>Benincaseae</taxon>
        <taxon>Citrullus</taxon>
    </lineage>
</organism>
<reference evidence="2 3" key="1">
    <citation type="submission" date="2024-03" db="EMBL/GenBank/DDBJ databases">
        <authorList>
            <person name="Gkanogiannis A."/>
            <person name="Becerra Lopez-Lavalle L."/>
        </authorList>
    </citation>
    <scope>NUCLEOTIDE SEQUENCE [LARGE SCALE GENOMIC DNA]</scope>
</reference>
<dbReference type="EMBL" id="OZ021739">
    <property type="protein sequence ID" value="CAK9321451.1"/>
    <property type="molecule type" value="Genomic_DNA"/>
</dbReference>
<gene>
    <name evidence="2" type="ORF">CITCOLO1_LOCUS13522</name>
</gene>
<keyword evidence="1" id="KW-1133">Transmembrane helix</keyword>
<keyword evidence="3" id="KW-1185">Reference proteome</keyword>
<evidence type="ECO:0000313" key="2">
    <source>
        <dbReference type="EMBL" id="CAK9321451.1"/>
    </source>
</evidence>
<keyword evidence="1" id="KW-0472">Membrane</keyword>
<feature type="transmembrane region" description="Helical" evidence="1">
    <location>
        <begin position="50"/>
        <end position="72"/>
    </location>
</feature>
<protein>
    <submittedName>
        <fullName evidence="2">Uncharacterized protein</fullName>
    </submittedName>
</protein>
<evidence type="ECO:0000313" key="3">
    <source>
        <dbReference type="Proteomes" id="UP001642487"/>
    </source>
</evidence>
<keyword evidence="1" id="KW-0812">Transmembrane</keyword>
<proteinExistence type="predicted"/>
<evidence type="ECO:0000256" key="1">
    <source>
        <dbReference type="SAM" id="Phobius"/>
    </source>
</evidence>
<name>A0ABP0YM48_9ROSI</name>
<dbReference type="Proteomes" id="UP001642487">
    <property type="component" value="Chromosome 5"/>
</dbReference>